<dbReference type="InterPro" id="IPR022898">
    <property type="entry name" value="RNase_HII"/>
</dbReference>
<dbReference type="NCBIfam" id="NF000595">
    <property type="entry name" value="PRK00015.1-3"/>
    <property type="match status" value="1"/>
</dbReference>
<evidence type="ECO:0000256" key="2">
    <source>
        <dbReference type="ARBA" id="ARBA00001946"/>
    </source>
</evidence>
<dbReference type="SUPFAM" id="SSF53098">
    <property type="entry name" value="Ribonuclease H-like"/>
    <property type="match status" value="1"/>
</dbReference>
<dbReference type="Gene3D" id="3.30.420.10">
    <property type="entry name" value="Ribonuclease H-like superfamily/Ribonuclease H"/>
    <property type="match status" value="1"/>
</dbReference>
<dbReference type="GO" id="GO:0006298">
    <property type="term" value="P:mismatch repair"/>
    <property type="evidence" value="ECO:0007669"/>
    <property type="project" value="TreeGrafter"/>
</dbReference>
<evidence type="ECO:0000256" key="5">
    <source>
        <dbReference type="ARBA" id="ARBA00007383"/>
    </source>
</evidence>
<keyword evidence="13 14" id="KW-0464">Manganese</keyword>
<keyword evidence="9 14" id="KW-0540">Nuclease</keyword>
<sequence>MATDTTARPAKRLPRVLPDFTLERELGARTRRIAGVDEVGRGPLAGPVVCAAVVLDPTRLPVGLDDSKKLSEAARERFFEEILARHEVAVALSSTARIDATDIRQATLDAMRRAVAGLANPPEHVLVDGVDVPPGLICPGTAVIGGDGRSMSIAAASIVAKVIRDRLMVLAAVDHPGWGFERHKGYGTATHLEALERLGASPIHRRSFAPVAKAIARTGGL</sequence>
<comment type="subcellular location">
    <subcellularLocation>
        <location evidence="4 14">Cytoplasm</location>
    </subcellularLocation>
</comment>
<evidence type="ECO:0000256" key="6">
    <source>
        <dbReference type="ARBA" id="ARBA00012180"/>
    </source>
</evidence>
<dbReference type="GO" id="GO:0005737">
    <property type="term" value="C:cytoplasm"/>
    <property type="evidence" value="ECO:0007669"/>
    <property type="project" value="UniProtKB-SubCell"/>
</dbReference>
<dbReference type="Proteomes" id="UP000292781">
    <property type="component" value="Unassembled WGS sequence"/>
</dbReference>
<evidence type="ECO:0000313" key="18">
    <source>
        <dbReference type="EMBL" id="TBW32316.1"/>
    </source>
</evidence>
<dbReference type="RefSeq" id="WP_131311871.1">
    <property type="nucleotide sequence ID" value="NZ_SJFN01000063.1"/>
</dbReference>
<name>A0A4Q9VCN1_9HYPH</name>
<feature type="domain" description="RNase H type-2" evidence="17">
    <location>
        <begin position="31"/>
        <end position="220"/>
    </location>
</feature>
<dbReference type="InterPro" id="IPR001352">
    <property type="entry name" value="RNase_HII/HIII"/>
</dbReference>
<feature type="binding site" evidence="14 15">
    <location>
        <position position="37"/>
    </location>
    <ligand>
        <name>a divalent metal cation</name>
        <dbReference type="ChEBI" id="CHEBI:60240"/>
    </ligand>
</feature>
<dbReference type="PANTHER" id="PTHR10954">
    <property type="entry name" value="RIBONUCLEASE H2 SUBUNIT A"/>
    <property type="match status" value="1"/>
</dbReference>
<feature type="binding site" evidence="14 15">
    <location>
        <position position="38"/>
    </location>
    <ligand>
        <name>a divalent metal cation</name>
        <dbReference type="ChEBI" id="CHEBI:60240"/>
    </ligand>
</feature>
<comment type="function">
    <text evidence="3 14 16">Endonuclease that specifically degrades the RNA of RNA-DNA hybrids.</text>
</comment>
<accession>A0A4Q9VCN1</accession>
<evidence type="ECO:0000256" key="12">
    <source>
        <dbReference type="ARBA" id="ARBA00022801"/>
    </source>
</evidence>
<evidence type="ECO:0000256" key="8">
    <source>
        <dbReference type="ARBA" id="ARBA00022490"/>
    </source>
</evidence>
<evidence type="ECO:0000259" key="17">
    <source>
        <dbReference type="PROSITE" id="PS51975"/>
    </source>
</evidence>
<comment type="cofactor">
    <cofactor evidence="14 15">
        <name>Mn(2+)</name>
        <dbReference type="ChEBI" id="CHEBI:29035"/>
    </cofactor>
    <cofactor evidence="14 15">
        <name>Mg(2+)</name>
        <dbReference type="ChEBI" id="CHEBI:18420"/>
    </cofactor>
    <text evidence="14 15">Manganese or magnesium. Binds 1 divalent metal ion per monomer in the absence of substrate. May bind a second metal ion after substrate binding.</text>
</comment>
<evidence type="ECO:0000256" key="15">
    <source>
        <dbReference type="PROSITE-ProRule" id="PRU01319"/>
    </source>
</evidence>
<gene>
    <name evidence="14" type="primary">rnhB</name>
    <name evidence="18" type="ORF">EYW49_22245</name>
</gene>
<dbReference type="EC" id="3.1.26.4" evidence="6 14"/>
<evidence type="ECO:0000256" key="3">
    <source>
        <dbReference type="ARBA" id="ARBA00004065"/>
    </source>
</evidence>
<dbReference type="InterPro" id="IPR024567">
    <property type="entry name" value="RNase_HII/HIII_dom"/>
</dbReference>
<protein>
    <recommendedName>
        <fullName evidence="7 14">Ribonuclease HII</fullName>
        <shortName evidence="14">RNase HII</shortName>
        <ecNumber evidence="6 14">3.1.26.4</ecNumber>
    </recommendedName>
</protein>
<keyword evidence="11 14" id="KW-0255">Endonuclease</keyword>
<comment type="caution">
    <text evidence="18">The sequence shown here is derived from an EMBL/GenBank/DDBJ whole genome shotgun (WGS) entry which is preliminary data.</text>
</comment>
<feature type="binding site" evidence="14 15">
    <location>
        <position position="128"/>
    </location>
    <ligand>
        <name>a divalent metal cation</name>
        <dbReference type="ChEBI" id="CHEBI:60240"/>
    </ligand>
</feature>
<dbReference type="HAMAP" id="MF_00052_B">
    <property type="entry name" value="RNase_HII_B"/>
    <property type="match status" value="1"/>
</dbReference>
<comment type="catalytic activity">
    <reaction evidence="1 14 15 16">
        <text>Endonucleolytic cleavage to 5'-phosphomonoester.</text>
        <dbReference type="EC" id="3.1.26.4"/>
    </reaction>
</comment>
<dbReference type="CDD" id="cd07182">
    <property type="entry name" value="RNase_HII_bacteria_HII_like"/>
    <property type="match status" value="1"/>
</dbReference>
<dbReference type="EMBL" id="SJFN01000063">
    <property type="protein sequence ID" value="TBW32316.1"/>
    <property type="molecule type" value="Genomic_DNA"/>
</dbReference>
<evidence type="ECO:0000313" key="19">
    <source>
        <dbReference type="Proteomes" id="UP000292781"/>
    </source>
</evidence>
<dbReference type="Pfam" id="PF01351">
    <property type="entry name" value="RNase_HII"/>
    <property type="match status" value="1"/>
</dbReference>
<reference evidence="18 19" key="1">
    <citation type="submission" date="2019-02" db="EMBL/GenBank/DDBJ databases">
        <title>Siculibacillus lacustris gen. nov., sp. nov., a new rosette-forming bacterium isolated from a freshwater crater lake (Lake St. Ana, Romania).</title>
        <authorList>
            <person name="Felfoldi T."/>
            <person name="Marton Z."/>
            <person name="Szabo A."/>
            <person name="Mentes A."/>
            <person name="Boka K."/>
            <person name="Marialigeti K."/>
            <person name="Mathe I."/>
            <person name="Koncz M."/>
            <person name="Schumann P."/>
            <person name="Toth E."/>
        </authorList>
    </citation>
    <scope>NUCLEOTIDE SEQUENCE [LARGE SCALE GENOMIC DNA]</scope>
    <source>
        <strain evidence="18 19">SA-279</strain>
    </source>
</reference>
<evidence type="ECO:0000256" key="14">
    <source>
        <dbReference type="HAMAP-Rule" id="MF_00052"/>
    </source>
</evidence>
<dbReference type="GO" id="GO:0030145">
    <property type="term" value="F:manganese ion binding"/>
    <property type="evidence" value="ECO:0007669"/>
    <property type="project" value="UniProtKB-UniRule"/>
</dbReference>
<dbReference type="InterPro" id="IPR036397">
    <property type="entry name" value="RNaseH_sf"/>
</dbReference>
<evidence type="ECO:0000256" key="4">
    <source>
        <dbReference type="ARBA" id="ARBA00004496"/>
    </source>
</evidence>
<dbReference type="AlphaFoldDB" id="A0A4Q9VCN1"/>
<evidence type="ECO:0000256" key="9">
    <source>
        <dbReference type="ARBA" id="ARBA00022722"/>
    </source>
</evidence>
<dbReference type="PROSITE" id="PS51975">
    <property type="entry name" value="RNASE_H_2"/>
    <property type="match status" value="1"/>
</dbReference>
<dbReference type="GO" id="GO:0032299">
    <property type="term" value="C:ribonuclease H2 complex"/>
    <property type="evidence" value="ECO:0007669"/>
    <property type="project" value="TreeGrafter"/>
</dbReference>
<dbReference type="GO" id="GO:0004523">
    <property type="term" value="F:RNA-DNA hybrid ribonuclease activity"/>
    <property type="evidence" value="ECO:0007669"/>
    <property type="project" value="UniProtKB-UniRule"/>
</dbReference>
<evidence type="ECO:0000256" key="10">
    <source>
        <dbReference type="ARBA" id="ARBA00022723"/>
    </source>
</evidence>
<dbReference type="PANTHER" id="PTHR10954:SF18">
    <property type="entry name" value="RIBONUCLEASE HII"/>
    <property type="match status" value="1"/>
</dbReference>
<dbReference type="OrthoDB" id="9803420at2"/>
<keyword evidence="8 14" id="KW-0963">Cytoplasm</keyword>
<dbReference type="InterPro" id="IPR012337">
    <property type="entry name" value="RNaseH-like_sf"/>
</dbReference>
<dbReference type="GO" id="GO:0003723">
    <property type="term" value="F:RNA binding"/>
    <property type="evidence" value="ECO:0007669"/>
    <property type="project" value="UniProtKB-UniRule"/>
</dbReference>
<keyword evidence="10 14" id="KW-0479">Metal-binding</keyword>
<organism evidence="18 19">
    <name type="scientific">Siculibacillus lacustris</name>
    <dbReference type="NCBI Taxonomy" id="1549641"/>
    <lineage>
        <taxon>Bacteria</taxon>
        <taxon>Pseudomonadati</taxon>
        <taxon>Pseudomonadota</taxon>
        <taxon>Alphaproteobacteria</taxon>
        <taxon>Hyphomicrobiales</taxon>
        <taxon>Ancalomicrobiaceae</taxon>
        <taxon>Siculibacillus</taxon>
    </lineage>
</organism>
<evidence type="ECO:0000256" key="13">
    <source>
        <dbReference type="ARBA" id="ARBA00023211"/>
    </source>
</evidence>
<dbReference type="GO" id="GO:0043137">
    <property type="term" value="P:DNA replication, removal of RNA primer"/>
    <property type="evidence" value="ECO:0007669"/>
    <property type="project" value="TreeGrafter"/>
</dbReference>
<comment type="cofactor">
    <cofactor evidence="2">
        <name>Mg(2+)</name>
        <dbReference type="ChEBI" id="CHEBI:18420"/>
    </cofactor>
</comment>
<evidence type="ECO:0000256" key="1">
    <source>
        <dbReference type="ARBA" id="ARBA00000077"/>
    </source>
</evidence>
<evidence type="ECO:0000256" key="16">
    <source>
        <dbReference type="RuleBase" id="RU003515"/>
    </source>
</evidence>
<proteinExistence type="inferred from homology"/>
<evidence type="ECO:0000256" key="11">
    <source>
        <dbReference type="ARBA" id="ARBA00022759"/>
    </source>
</evidence>
<keyword evidence="12 14" id="KW-0378">Hydrolase</keyword>
<keyword evidence="19" id="KW-1185">Reference proteome</keyword>
<comment type="similarity">
    <text evidence="5 14 16">Belongs to the RNase HII family.</text>
</comment>
<evidence type="ECO:0000256" key="7">
    <source>
        <dbReference type="ARBA" id="ARBA00019179"/>
    </source>
</evidence>